<dbReference type="Proteomes" id="UP001314169">
    <property type="component" value="Chromosome 3"/>
</dbReference>
<evidence type="ECO:0000313" key="1">
    <source>
        <dbReference type="EMBL" id="CAK6443850.1"/>
    </source>
</evidence>
<protein>
    <submittedName>
        <fullName evidence="1">Uncharacterized protein</fullName>
    </submittedName>
</protein>
<name>A0ABP0A039_PIPNA</name>
<proteinExistence type="predicted"/>
<accession>A0ABP0A039</accession>
<evidence type="ECO:0000313" key="2">
    <source>
        <dbReference type="Proteomes" id="UP001314169"/>
    </source>
</evidence>
<keyword evidence="2" id="KW-1185">Reference proteome</keyword>
<gene>
    <name evidence="1" type="ORF">MPIPNATIZW_LOCUS12156</name>
</gene>
<reference evidence="1" key="1">
    <citation type="submission" date="2023-12" db="EMBL/GenBank/DDBJ databases">
        <authorList>
            <person name="Brown T."/>
        </authorList>
    </citation>
    <scope>NUCLEOTIDE SEQUENCE</scope>
</reference>
<dbReference type="EMBL" id="OY882860">
    <property type="protein sequence ID" value="CAK6443850.1"/>
    <property type="molecule type" value="Genomic_DNA"/>
</dbReference>
<organism evidence="1 2">
    <name type="scientific">Pipistrellus nathusii</name>
    <name type="common">Nathusius' pipistrelle</name>
    <dbReference type="NCBI Taxonomy" id="59473"/>
    <lineage>
        <taxon>Eukaryota</taxon>
        <taxon>Metazoa</taxon>
        <taxon>Chordata</taxon>
        <taxon>Craniata</taxon>
        <taxon>Vertebrata</taxon>
        <taxon>Euteleostomi</taxon>
        <taxon>Mammalia</taxon>
        <taxon>Eutheria</taxon>
        <taxon>Laurasiatheria</taxon>
        <taxon>Chiroptera</taxon>
        <taxon>Yangochiroptera</taxon>
        <taxon>Vespertilionidae</taxon>
        <taxon>Pipistrellus</taxon>
    </lineage>
</organism>
<sequence length="125" mass="13125">MFHPASAFSCARELPPLPQIPLKKQIQLHGFLLNNRGHPAGLQSRAQLGPELEGQPGAAKLTPSKGAAGSLSICWGDHCQKDGLGTTGHPGSRWAAGTPNCREFCCTRRTIAATVEQGSTLIADG</sequence>